<evidence type="ECO:0000313" key="1">
    <source>
        <dbReference type="EMBL" id="JAE13499.1"/>
    </source>
</evidence>
<reference evidence="1" key="1">
    <citation type="submission" date="2014-09" db="EMBL/GenBank/DDBJ databases">
        <authorList>
            <person name="Magalhaes I.L.F."/>
            <person name="Oliveira U."/>
            <person name="Santos F.R."/>
            <person name="Vidigal T.H.D.A."/>
            <person name="Brescovit A.D."/>
            <person name="Santos A.J."/>
        </authorList>
    </citation>
    <scope>NUCLEOTIDE SEQUENCE</scope>
    <source>
        <tissue evidence="1">Shoot tissue taken approximately 20 cm above the soil surface</tissue>
    </source>
</reference>
<sequence length="32" mass="3782">MHITRLAPELSTTLRLVLIWMNVLICWQITSQ</sequence>
<accession>A0A0A9FQF8</accession>
<organism evidence="1">
    <name type="scientific">Arundo donax</name>
    <name type="common">Giant reed</name>
    <name type="synonym">Donax arundinaceus</name>
    <dbReference type="NCBI Taxonomy" id="35708"/>
    <lineage>
        <taxon>Eukaryota</taxon>
        <taxon>Viridiplantae</taxon>
        <taxon>Streptophyta</taxon>
        <taxon>Embryophyta</taxon>
        <taxon>Tracheophyta</taxon>
        <taxon>Spermatophyta</taxon>
        <taxon>Magnoliopsida</taxon>
        <taxon>Liliopsida</taxon>
        <taxon>Poales</taxon>
        <taxon>Poaceae</taxon>
        <taxon>PACMAD clade</taxon>
        <taxon>Arundinoideae</taxon>
        <taxon>Arundineae</taxon>
        <taxon>Arundo</taxon>
    </lineage>
</organism>
<dbReference type="EMBL" id="GBRH01184397">
    <property type="protein sequence ID" value="JAE13499.1"/>
    <property type="molecule type" value="Transcribed_RNA"/>
</dbReference>
<reference evidence="1" key="2">
    <citation type="journal article" date="2015" name="Data Brief">
        <title>Shoot transcriptome of the giant reed, Arundo donax.</title>
        <authorList>
            <person name="Barrero R.A."/>
            <person name="Guerrero F.D."/>
            <person name="Moolhuijzen P."/>
            <person name="Goolsby J.A."/>
            <person name="Tidwell J."/>
            <person name="Bellgard S.E."/>
            <person name="Bellgard M.I."/>
        </authorList>
    </citation>
    <scope>NUCLEOTIDE SEQUENCE</scope>
    <source>
        <tissue evidence="1">Shoot tissue taken approximately 20 cm above the soil surface</tissue>
    </source>
</reference>
<protein>
    <submittedName>
        <fullName evidence="1">TIDP3222</fullName>
    </submittedName>
</protein>
<name>A0A0A9FQF8_ARUDO</name>
<dbReference type="AlphaFoldDB" id="A0A0A9FQF8"/>
<proteinExistence type="predicted"/>